<proteinExistence type="predicted"/>
<organism evidence="1 2">
    <name type="scientific">Mycobacterium phage Phabba</name>
    <dbReference type="NCBI Taxonomy" id="2027899"/>
    <lineage>
        <taxon>Viruses</taxon>
        <taxon>Duplodnaviria</taxon>
        <taxon>Heunggongvirae</taxon>
        <taxon>Uroviricota</taxon>
        <taxon>Caudoviricetes</taxon>
        <taxon>Ceeclamvirinae</taxon>
        <taxon>Myrnavirus</taxon>
        <taxon>Myrnavirus phabba</taxon>
        <taxon>Myranavirus phabba</taxon>
    </lineage>
</organism>
<dbReference type="EMBL" id="MF668280">
    <property type="protein sequence ID" value="ASZ74590.1"/>
    <property type="molecule type" value="Genomic_DNA"/>
</dbReference>
<reference evidence="2" key="1">
    <citation type="submission" date="2017-08" db="EMBL/GenBank/DDBJ databases">
        <authorList>
            <person name="de Groot N.N."/>
        </authorList>
    </citation>
    <scope>NUCLEOTIDE SEQUENCE [LARGE SCALE GENOMIC DNA]</scope>
</reference>
<protein>
    <submittedName>
        <fullName evidence="1">Uncharacterized protein</fullName>
    </submittedName>
</protein>
<evidence type="ECO:0000313" key="2">
    <source>
        <dbReference type="Proteomes" id="UP000226037"/>
    </source>
</evidence>
<gene>
    <name evidence="1" type="ORF">SEA_PHABBA_15</name>
</gene>
<sequence length="109" mass="12585">MARDTDRKKISEAVRLQSLWRRDTYGDLLVLTGGHSAGTYVELVTANDEALYVEYTPAGRIRRATYRHWDSGRPGYPIVCTKHINRQKLRVVSDLVRTGTFTMEERHYA</sequence>
<keyword evidence="2" id="KW-1185">Reference proteome</keyword>
<accession>A0A249XSF5</accession>
<evidence type="ECO:0000313" key="1">
    <source>
        <dbReference type="EMBL" id="ASZ74590.1"/>
    </source>
</evidence>
<name>A0A249XSF5_9CAUD</name>
<dbReference type="Proteomes" id="UP000226037">
    <property type="component" value="Segment"/>
</dbReference>